<dbReference type="InterPro" id="IPR041078">
    <property type="entry name" value="Plavaka"/>
</dbReference>
<keyword evidence="3" id="KW-1185">Reference proteome</keyword>
<gene>
    <name evidence="2" type="ORF">PISMIDRAFT_96875</name>
</gene>
<proteinExistence type="predicted"/>
<feature type="region of interest" description="Disordered" evidence="1">
    <location>
        <begin position="1"/>
        <end position="26"/>
    </location>
</feature>
<reference evidence="3" key="2">
    <citation type="submission" date="2015-01" db="EMBL/GenBank/DDBJ databases">
        <title>Evolutionary Origins and Diversification of the Mycorrhizal Mutualists.</title>
        <authorList>
            <consortium name="DOE Joint Genome Institute"/>
            <consortium name="Mycorrhizal Genomics Consortium"/>
            <person name="Kohler A."/>
            <person name="Kuo A."/>
            <person name="Nagy L.G."/>
            <person name="Floudas D."/>
            <person name="Copeland A."/>
            <person name="Barry K.W."/>
            <person name="Cichocki N."/>
            <person name="Veneault-Fourrey C."/>
            <person name="LaButti K."/>
            <person name="Lindquist E.A."/>
            <person name="Lipzen A."/>
            <person name="Lundell T."/>
            <person name="Morin E."/>
            <person name="Murat C."/>
            <person name="Riley R."/>
            <person name="Ohm R."/>
            <person name="Sun H."/>
            <person name="Tunlid A."/>
            <person name="Henrissat B."/>
            <person name="Grigoriev I.V."/>
            <person name="Hibbett D.S."/>
            <person name="Martin F."/>
        </authorList>
    </citation>
    <scope>NUCLEOTIDE SEQUENCE [LARGE SCALE GENOMIC DNA]</scope>
    <source>
        <strain evidence="3">441</strain>
    </source>
</reference>
<dbReference type="STRING" id="765257.A0A0C9YKD3"/>
<dbReference type="Pfam" id="PF18759">
    <property type="entry name" value="Plavaka"/>
    <property type="match status" value="1"/>
</dbReference>
<dbReference type="AlphaFoldDB" id="A0A0C9YKD3"/>
<dbReference type="HOGENOM" id="CLU_006344_7_3_1"/>
<sequence>PCNADGDFLPNGTWLEPRQPKPPDDWSPYSSHLEFELADFIYTHSQISAANLNTLLKLWAASLVEAGGKPMFGSYKEMYWMIDNTCIGDVKWQLFTVKYTGDVVADPAPWMHDEYDVWFQDPHEVVRNMLANPMFANNMDLQLFHEYNMTDSTQQWQDFMSGDWAWHQAVSVHLFIFSLPLSKPEV</sequence>
<reference evidence="2 3" key="1">
    <citation type="submission" date="2014-04" db="EMBL/GenBank/DDBJ databases">
        <authorList>
            <consortium name="DOE Joint Genome Institute"/>
            <person name="Kuo A."/>
            <person name="Kohler A."/>
            <person name="Costa M.D."/>
            <person name="Nagy L.G."/>
            <person name="Floudas D."/>
            <person name="Copeland A."/>
            <person name="Barry K.W."/>
            <person name="Cichocki N."/>
            <person name="Veneault-Fourrey C."/>
            <person name="LaButti K."/>
            <person name="Lindquist E.A."/>
            <person name="Lipzen A."/>
            <person name="Lundell T."/>
            <person name="Morin E."/>
            <person name="Murat C."/>
            <person name="Sun H."/>
            <person name="Tunlid A."/>
            <person name="Henrissat B."/>
            <person name="Grigoriev I.V."/>
            <person name="Hibbett D.S."/>
            <person name="Martin F."/>
            <person name="Nordberg H.P."/>
            <person name="Cantor M.N."/>
            <person name="Hua S.X."/>
        </authorList>
    </citation>
    <scope>NUCLEOTIDE SEQUENCE [LARGE SCALE GENOMIC DNA]</scope>
    <source>
        <strain evidence="2 3">441</strain>
    </source>
</reference>
<dbReference type="Proteomes" id="UP000054018">
    <property type="component" value="Unassembled WGS sequence"/>
</dbReference>
<dbReference type="EMBL" id="KN833708">
    <property type="protein sequence ID" value="KIK25425.1"/>
    <property type="molecule type" value="Genomic_DNA"/>
</dbReference>
<evidence type="ECO:0000256" key="1">
    <source>
        <dbReference type="SAM" id="MobiDB-lite"/>
    </source>
</evidence>
<feature type="non-terminal residue" evidence="2">
    <location>
        <position position="1"/>
    </location>
</feature>
<protein>
    <submittedName>
        <fullName evidence="2">Uncharacterized protein</fullName>
    </submittedName>
</protein>
<dbReference type="OrthoDB" id="3199698at2759"/>
<evidence type="ECO:0000313" key="3">
    <source>
        <dbReference type="Proteomes" id="UP000054018"/>
    </source>
</evidence>
<name>A0A0C9YKD3_9AGAM</name>
<evidence type="ECO:0000313" key="2">
    <source>
        <dbReference type="EMBL" id="KIK25425.1"/>
    </source>
</evidence>
<accession>A0A0C9YKD3</accession>
<organism evidence="2 3">
    <name type="scientific">Pisolithus microcarpus 441</name>
    <dbReference type="NCBI Taxonomy" id="765257"/>
    <lineage>
        <taxon>Eukaryota</taxon>
        <taxon>Fungi</taxon>
        <taxon>Dikarya</taxon>
        <taxon>Basidiomycota</taxon>
        <taxon>Agaricomycotina</taxon>
        <taxon>Agaricomycetes</taxon>
        <taxon>Agaricomycetidae</taxon>
        <taxon>Boletales</taxon>
        <taxon>Sclerodermatineae</taxon>
        <taxon>Pisolithaceae</taxon>
        <taxon>Pisolithus</taxon>
    </lineage>
</organism>